<name>A0A0K0FT62_STRVS</name>
<protein>
    <submittedName>
        <fullName evidence="2">Retrovirus-related Pol polyprotein from transposon TNT 1-94</fullName>
    </submittedName>
</protein>
<dbReference type="Proteomes" id="UP000035680">
    <property type="component" value="Unassembled WGS sequence"/>
</dbReference>
<evidence type="ECO:0000313" key="1">
    <source>
        <dbReference type="Proteomes" id="UP000035680"/>
    </source>
</evidence>
<evidence type="ECO:0000313" key="2">
    <source>
        <dbReference type="WBParaSite" id="SVE_1490000.1"/>
    </source>
</evidence>
<sequence length="89" mass="10770">MLSRFFIIRRIENDAYEELRLQDNKKKFEESQNYKAGQIVYYKKNRKHKFDNNYTKTTVIEDLGPNIVVSKMGKRGKWRKVNKKNVKNV</sequence>
<reference evidence="1" key="1">
    <citation type="submission" date="2014-07" db="EMBL/GenBank/DDBJ databases">
        <authorList>
            <person name="Martin A.A"/>
            <person name="De Silva N."/>
        </authorList>
    </citation>
    <scope>NUCLEOTIDE SEQUENCE</scope>
</reference>
<proteinExistence type="predicted"/>
<dbReference type="AlphaFoldDB" id="A0A0K0FT62"/>
<reference evidence="2" key="2">
    <citation type="submission" date="2015-08" db="UniProtKB">
        <authorList>
            <consortium name="WormBaseParasite"/>
        </authorList>
    </citation>
    <scope>IDENTIFICATION</scope>
</reference>
<organism evidence="1 2">
    <name type="scientific">Strongyloides venezuelensis</name>
    <name type="common">Threadworm</name>
    <dbReference type="NCBI Taxonomy" id="75913"/>
    <lineage>
        <taxon>Eukaryota</taxon>
        <taxon>Metazoa</taxon>
        <taxon>Ecdysozoa</taxon>
        <taxon>Nematoda</taxon>
        <taxon>Chromadorea</taxon>
        <taxon>Rhabditida</taxon>
        <taxon>Tylenchina</taxon>
        <taxon>Panagrolaimomorpha</taxon>
        <taxon>Strongyloidoidea</taxon>
        <taxon>Strongyloididae</taxon>
        <taxon>Strongyloides</taxon>
    </lineage>
</organism>
<keyword evidence="1" id="KW-1185">Reference proteome</keyword>
<dbReference type="WBParaSite" id="SVE_1490000.1">
    <property type="protein sequence ID" value="SVE_1490000.1"/>
    <property type="gene ID" value="SVE_1490000"/>
</dbReference>
<accession>A0A0K0FT62</accession>